<proteinExistence type="predicted"/>
<keyword evidence="2" id="KW-1185">Reference proteome</keyword>
<protein>
    <submittedName>
        <fullName evidence="3">Xylosyltransferase sqv-6 (inferred by orthology to a C. elegans protein)</fullName>
    </submittedName>
</protein>
<sequence length="130" mass="14717">MPTSVNETKTSPAIRFKWRSADGKVVATQKLRPYDSIRGTQFASLNLQQLALTNSSAGMWNEENPEVVASVWFPVYSTENEPLFRSLVRDFFVIKDSCKDNCSSTTWSIFHPDPKSDILTGYDKFSQTLV</sequence>
<evidence type="ECO:0000313" key="3">
    <source>
        <dbReference type="WBParaSite" id="NBR_0000297301-mRNA-1"/>
    </source>
</evidence>
<evidence type="ECO:0000313" key="1">
    <source>
        <dbReference type="EMBL" id="VDL66562.1"/>
    </source>
</evidence>
<gene>
    <name evidence="1" type="ORF">NBR_LOCUS2973</name>
</gene>
<dbReference type="EMBL" id="UYSL01003950">
    <property type="protein sequence ID" value="VDL66562.1"/>
    <property type="molecule type" value="Genomic_DNA"/>
</dbReference>
<evidence type="ECO:0000313" key="2">
    <source>
        <dbReference type="Proteomes" id="UP000271162"/>
    </source>
</evidence>
<organism evidence="3">
    <name type="scientific">Nippostrongylus brasiliensis</name>
    <name type="common">Rat hookworm</name>
    <dbReference type="NCBI Taxonomy" id="27835"/>
    <lineage>
        <taxon>Eukaryota</taxon>
        <taxon>Metazoa</taxon>
        <taxon>Ecdysozoa</taxon>
        <taxon>Nematoda</taxon>
        <taxon>Chromadorea</taxon>
        <taxon>Rhabditida</taxon>
        <taxon>Rhabditina</taxon>
        <taxon>Rhabditomorpha</taxon>
        <taxon>Strongyloidea</taxon>
        <taxon>Heligmosomidae</taxon>
        <taxon>Nippostrongylus</taxon>
    </lineage>
</organism>
<reference evidence="1 2" key="2">
    <citation type="submission" date="2018-11" db="EMBL/GenBank/DDBJ databases">
        <authorList>
            <consortium name="Pathogen Informatics"/>
        </authorList>
    </citation>
    <scope>NUCLEOTIDE SEQUENCE [LARGE SCALE GENOMIC DNA]</scope>
</reference>
<dbReference type="AlphaFoldDB" id="A0A0N4XKC1"/>
<accession>A0A0N4XKC1</accession>
<name>A0A0N4XKC1_NIPBR</name>
<dbReference type="STRING" id="27835.A0A0N4XKC1"/>
<dbReference type="WBParaSite" id="NBR_0000297301-mRNA-1">
    <property type="protein sequence ID" value="NBR_0000297301-mRNA-1"/>
    <property type="gene ID" value="NBR_0000297301"/>
</dbReference>
<dbReference type="Proteomes" id="UP000271162">
    <property type="component" value="Unassembled WGS sequence"/>
</dbReference>
<reference evidence="3" key="1">
    <citation type="submission" date="2017-02" db="UniProtKB">
        <authorList>
            <consortium name="WormBaseParasite"/>
        </authorList>
    </citation>
    <scope>IDENTIFICATION</scope>
</reference>